<dbReference type="InterPro" id="IPR011032">
    <property type="entry name" value="GroES-like_sf"/>
</dbReference>
<dbReference type="SUPFAM" id="SSF51735">
    <property type="entry name" value="NAD(P)-binding Rossmann-fold domains"/>
    <property type="match status" value="1"/>
</dbReference>
<dbReference type="Gene3D" id="3.90.180.10">
    <property type="entry name" value="Medium-chain alcohol dehydrogenases, catalytic domain"/>
    <property type="match status" value="1"/>
</dbReference>
<dbReference type="Gene3D" id="3.40.50.720">
    <property type="entry name" value="NAD(P)-binding Rossmann-like Domain"/>
    <property type="match status" value="1"/>
</dbReference>
<accession>A0ABS8P9A4</accession>
<dbReference type="SMART" id="SM00829">
    <property type="entry name" value="PKS_ER"/>
    <property type="match status" value="1"/>
</dbReference>
<dbReference type="SUPFAM" id="SSF50129">
    <property type="entry name" value="GroES-like"/>
    <property type="match status" value="1"/>
</dbReference>
<evidence type="ECO:0000256" key="2">
    <source>
        <dbReference type="ARBA" id="ARBA00023002"/>
    </source>
</evidence>
<evidence type="ECO:0000313" key="5">
    <source>
        <dbReference type="EMBL" id="MCD2194850.1"/>
    </source>
</evidence>
<keyword evidence="2" id="KW-0560">Oxidoreductase</keyword>
<feature type="domain" description="Enoyl reductase (ER)" evidence="4">
    <location>
        <begin position="9"/>
        <end position="302"/>
    </location>
</feature>
<dbReference type="EMBL" id="JAJNDB010000003">
    <property type="protein sequence ID" value="MCD2194850.1"/>
    <property type="molecule type" value="Genomic_DNA"/>
</dbReference>
<dbReference type="Pfam" id="PF08240">
    <property type="entry name" value="ADH_N"/>
    <property type="match status" value="1"/>
</dbReference>
<evidence type="ECO:0000256" key="1">
    <source>
        <dbReference type="ARBA" id="ARBA00022857"/>
    </source>
</evidence>
<dbReference type="InterPro" id="IPR013149">
    <property type="entry name" value="ADH-like_C"/>
</dbReference>
<reference evidence="5 6" key="1">
    <citation type="submission" date="2021-11" db="EMBL/GenBank/DDBJ databases">
        <title>Draft genome sequence of Actinomycetospora sp. SF1 isolated from the rhizosphere soil.</title>
        <authorList>
            <person name="Duangmal K."/>
            <person name="Chantavorakit T."/>
        </authorList>
    </citation>
    <scope>NUCLEOTIDE SEQUENCE [LARGE SCALE GENOMIC DNA]</scope>
    <source>
        <strain evidence="5 6">TBRC 5722</strain>
    </source>
</reference>
<dbReference type="Pfam" id="PF00107">
    <property type="entry name" value="ADH_zinc_N"/>
    <property type="match status" value="1"/>
</dbReference>
<dbReference type="InterPro" id="IPR020843">
    <property type="entry name" value="ER"/>
</dbReference>
<dbReference type="InterPro" id="IPR013154">
    <property type="entry name" value="ADH-like_N"/>
</dbReference>
<evidence type="ECO:0000313" key="6">
    <source>
        <dbReference type="Proteomes" id="UP001199469"/>
    </source>
</evidence>
<name>A0ABS8P9A4_9PSEU</name>
<proteinExistence type="predicted"/>
<feature type="region of interest" description="Disordered" evidence="3">
    <location>
        <begin position="1"/>
        <end position="27"/>
    </location>
</feature>
<sequence>MRSYITDPDAPRGLRLDDSAPDPDPAPGEAVIAVEAFGINRGELALLTVRDRDWRPGQDVAGTVVTPAADGTGPGAGTRVVAIVDGGGWSERVACPTNRLAPIDDAVAAVDAAALPIAGLTALRALREGGSLLGERVLVTAATGAVGQFAIQLARAAGARVTALVSRPESADEARAAGAHVVVTDLGDGPGGYRLVCDGAGGDVLREALHHLAPHGVIATYGAMAGRTELGLADLLSVANPRIVGLVHSEPPELRGADLGVLADLVASGALRPRIGRDGDWSEVREVLDAMAGQQVRGKVVLRVS</sequence>
<dbReference type="RefSeq" id="WP_230735356.1">
    <property type="nucleotide sequence ID" value="NZ_JAJNDB010000003.1"/>
</dbReference>
<dbReference type="PANTHER" id="PTHR48106:SF18">
    <property type="entry name" value="QUINONE OXIDOREDUCTASE PIG3"/>
    <property type="match status" value="1"/>
</dbReference>
<comment type="caution">
    <text evidence="5">The sequence shown here is derived from an EMBL/GenBank/DDBJ whole genome shotgun (WGS) entry which is preliminary data.</text>
</comment>
<keyword evidence="6" id="KW-1185">Reference proteome</keyword>
<keyword evidence="1" id="KW-0521">NADP</keyword>
<organism evidence="5 6">
    <name type="scientific">Actinomycetospora endophytica</name>
    <dbReference type="NCBI Taxonomy" id="2291215"/>
    <lineage>
        <taxon>Bacteria</taxon>
        <taxon>Bacillati</taxon>
        <taxon>Actinomycetota</taxon>
        <taxon>Actinomycetes</taxon>
        <taxon>Pseudonocardiales</taxon>
        <taxon>Pseudonocardiaceae</taxon>
        <taxon>Actinomycetospora</taxon>
    </lineage>
</organism>
<gene>
    <name evidence="5" type="ORF">LQ327_15875</name>
</gene>
<protein>
    <submittedName>
        <fullName evidence="5">Zinc-binding dehydrogenase</fullName>
    </submittedName>
</protein>
<feature type="compositionally biased region" description="Basic and acidic residues" evidence="3">
    <location>
        <begin position="9"/>
        <end position="18"/>
    </location>
</feature>
<evidence type="ECO:0000256" key="3">
    <source>
        <dbReference type="SAM" id="MobiDB-lite"/>
    </source>
</evidence>
<dbReference type="InterPro" id="IPR036291">
    <property type="entry name" value="NAD(P)-bd_dom_sf"/>
</dbReference>
<evidence type="ECO:0000259" key="4">
    <source>
        <dbReference type="SMART" id="SM00829"/>
    </source>
</evidence>
<dbReference type="Proteomes" id="UP001199469">
    <property type="component" value="Unassembled WGS sequence"/>
</dbReference>
<dbReference type="PANTHER" id="PTHR48106">
    <property type="entry name" value="QUINONE OXIDOREDUCTASE PIG3-RELATED"/>
    <property type="match status" value="1"/>
</dbReference>